<gene>
    <name evidence="1" type="ORF">FBQ74_10270</name>
</gene>
<accession>A0A5B7YE64</accession>
<dbReference type="RefSeq" id="WP_139756591.1">
    <property type="nucleotide sequence ID" value="NZ_CP039852.1"/>
</dbReference>
<dbReference type="AlphaFoldDB" id="A0A5B7YE64"/>
<dbReference type="KEGG" id="salk:FBQ74_10270"/>
<evidence type="ECO:0000313" key="2">
    <source>
        <dbReference type="Proteomes" id="UP000304912"/>
    </source>
</evidence>
<evidence type="ECO:0000313" key="1">
    <source>
        <dbReference type="EMBL" id="QCZ93848.1"/>
    </source>
</evidence>
<dbReference type="Proteomes" id="UP000304912">
    <property type="component" value="Chromosome"/>
</dbReference>
<keyword evidence="2" id="KW-1185">Reference proteome</keyword>
<sequence length="190" mass="21285">MNKAVIALAVIAIGVVGYFIWLSDESASEKPVPVITVMDILTASDLAGGVKQAVVNDDSDLVNDWLDKGYEVGEQAGLSKKDLAYLESDQAREYVIFNAKRDLFNEAFEKRYQQLEPIDDLKAEYPEAKSMFAKADAIIKKRDDIIEKIALTLAEGQEVTAQHREAAKKLWQERYKSRQGKQNSLSDNVE</sequence>
<proteinExistence type="predicted"/>
<reference evidence="1 2" key="1">
    <citation type="submission" date="2019-04" db="EMBL/GenBank/DDBJ databases">
        <title>Salinimonas iocasae sp. nov., a halophilic bacterium isolated from the outer tube casing of tubeworms in Okinawa Trough.</title>
        <authorList>
            <person name="Zhang H."/>
            <person name="Wang H."/>
            <person name="Li C."/>
        </authorList>
    </citation>
    <scope>NUCLEOTIDE SEQUENCE [LARGE SCALE GENOMIC DNA]</scope>
    <source>
        <strain evidence="1 2">KX18D6</strain>
    </source>
</reference>
<name>A0A5B7YE64_9ALTE</name>
<organism evidence="1 2">
    <name type="scientific">Salinimonas iocasae</name>
    <dbReference type="NCBI Taxonomy" id="2572577"/>
    <lineage>
        <taxon>Bacteria</taxon>
        <taxon>Pseudomonadati</taxon>
        <taxon>Pseudomonadota</taxon>
        <taxon>Gammaproteobacteria</taxon>
        <taxon>Alteromonadales</taxon>
        <taxon>Alteromonadaceae</taxon>
        <taxon>Alteromonas/Salinimonas group</taxon>
        <taxon>Salinimonas</taxon>
    </lineage>
</organism>
<dbReference type="EMBL" id="CP039852">
    <property type="protein sequence ID" value="QCZ93848.1"/>
    <property type="molecule type" value="Genomic_DNA"/>
</dbReference>
<protein>
    <submittedName>
        <fullName evidence="1">Uncharacterized protein</fullName>
    </submittedName>
</protein>
<dbReference type="OrthoDB" id="6322189at2"/>